<comment type="caution">
    <text evidence="3">The sequence shown here is derived from an EMBL/GenBank/DDBJ whole genome shotgun (WGS) entry which is preliminary data.</text>
</comment>
<dbReference type="SUPFAM" id="SSF54909">
    <property type="entry name" value="Dimeric alpha+beta barrel"/>
    <property type="match status" value="1"/>
</dbReference>
<dbReference type="Pfam" id="PF07876">
    <property type="entry name" value="Dabb"/>
    <property type="match status" value="1"/>
</dbReference>
<reference evidence="3" key="1">
    <citation type="submission" date="2020-03" db="EMBL/GenBank/DDBJ databases">
        <title>Draft sequencing of Paenibacilllus sp. S3N08.</title>
        <authorList>
            <person name="Kim D.-U."/>
        </authorList>
    </citation>
    <scope>NUCLEOTIDE SEQUENCE</scope>
    <source>
        <strain evidence="3">S3N08</strain>
    </source>
</reference>
<dbReference type="PROSITE" id="PS51502">
    <property type="entry name" value="S_R_A_B_BARREL"/>
    <property type="match status" value="1"/>
</dbReference>
<keyword evidence="4" id="KW-1185">Reference proteome</keyword>
<evidence type="ECO:0000256" key="1">
    <source>
        <dbReference type="ARBA" id="ARBA00011738"/>
    </source>
</evidence>
<dbReference type="Proteomes" id="UP001165962">
    <property type="component" value="Unassembled WGS sequence"/>
</dbReference>
<dbReference type="EMBL" id="JAAOIW010000003">
    <property type="protein sequence ID" value="NHN29861.1"/>
    <property type="molecule type" value="Genomic_DNA"/>
</dbReference>
<dbReference type="PANTHER" id="PTHR33178:SF10">
    <property type="entry name" value="STRESS-RESPONSE A_B BARREL DOMAIN-CONTAINING PROTEIN"/>
    <property type="match status" value="1"/>
</dbReference>
<protein>
    <submittedName>
        <fullName evidence="3">Dabb family protein</fullName>
    </submittedName>
</protein>
<accession>A0ABX0J750</accession>
<dbReference type="SMART" id="SM00886">
    <property type="entry name" value="Dabb"/>
    <property type="match status" value="1"/>
</dbReference>
<dbReference type="Gene3D" id="3.30.70.100">
    <property type="match status" value="1"/>
</dbReference>
<organism evidence="3 4">
    <name type="scientific">Paenibacillus agricola</name>
    <dbReference type="NCBI Taxonomy" id="2716264"/>
    <lineage>
        <taxon>Bacteria</taxon>
        <taxon>Bacillati</taxon>
        <taxon>Bacillota</taxon>
        <taxon>Bacilli</taxon>
        <taxon>Bacillales</taxon>
        <taxon>Paenibacillaceae</taxon>
        <taxon>Paenibacillus</taxon>
    </lineage>
</organism>
<name>A0ABX0J750_9BACL</name>
<dbReference type="InterPro" id="IPR013097">
    <property type="entry name" value="Dabb"/>
</dbReference>
<gene>
    <name evidence="3" type="ORF">G9U52_08440</name>
</gene>
<dbReference type="PANTHER" id="PTHR33178">
    <property type="match status" value="1"/>
</dbReference>
<evidence type="ECO:0000259" key="2">
    <source>
        <dbReference type="PROSITE" id="PS51502"/>
    </source>
</evidence>
<dbReference type="InterPro" id="IPR044662">
    <property type="entry name" value="HS1/DABB1-like"/>
</dbReference>
<comment type="subunit">
    <text evidence="1">Homodimer.</text>
</comment>
<evidence type="ECO:0000313" key="3">
    <source>
        <dbReference type="EMBL" id="NHN29861.1"/>
    </source>
</evidence>
<sequence>MFEHIVVFKFNENYTPEKGNLLVETLLAFKGRIPGIVDLTAGLNVTEESGSIHKEGYQLGLRVTFEDKEALRQYGPHPVHQHYVSLLDGIIDNVIVIDYPIAK</sequence>
<evidence type="ECO:0000313" key="4">
    <source>
        <dbReference type="Proteomes" id="UP001165962"/>
    </source>
</evidence>
<dbReference type="InterPro" id="IPR011008">
    <property type="entry name" value="Dimeric_a/b-barrel"/>
</dbReference>
<proteinExistence type="predicted"/>
<dbReference type="RefSeq" id="WP_166148377.1">
    <property type="nucleotide sequence ID" value="NZ_JAAOIW010000003.1"/>
</dbReference>
<feature type="domain" description="Stress-response A/B barrel" evidence="2">
    <location>
        <begin position="2"/>
        <end position="99"/>
    </location>
</feature>